<proteinExistence type="predicted"/>
<dbReference type="EMBL" id="KZ293665">
    <property type="protein sequence ID" value="PBK90338.1"/>
    <property type="molecule type" value="Genomic_DNA"/>
</dbReference>
<protein>
    <submittedName>
        <fullName evidence="1">Uncharacterized protein</fullName>
    </submittedName>
</protein>
<accession>A0A2H3DHK1</accession>
<dbReference type="InParanoid" id="A0A2H3DHK1"/>
<reference evidence="2" key="1">
    <citation type="journal article" date="2017" name="Nat. Ecol. Evol.">
        <title>Genome expansion and lineage-specific genetic innovations in the forest pathogenic fungi Armillaria.</title>
        <authorList>
            <person name="Sipos G."/>
            <person name="Prasanna A.N."/>
            <person name="Walter M.C."/>
            <person name="O'Connor E."/>
            <person name="Balint B."/>
            <person name="Krizsan K."/>
            <person name="Kiss B."/>
            <person name="Hess J."/>
            <person name="Varga T."/>
            <person name="Slot J."/>
            <person name="Riley R."/>
            <person name="Boka B."/>
            <person name="Rigling D."/>
            <person name="Barry K."/>
            <person name="Lee J."/>
            <person name="Mihaltcheva S."/>
            <person name="LaButti K."/>
            <person name="Lipzen A."/>
            <person name="Waldron R."/>
            <person name="Moloney N.M."/>
            <person name="Sperisen C."/>
            <person name="Kredics L."/>
            <person name="Vagvoelgyi C."/>
            <person name="Patrignani A."/>
            <person name="Fitzpatrick D."/>
            <person name="Nagy I."/>
            <person name="Doyle S."/>
            <person name="Anderson J.B."/>
            <person name="Grigoriev I.V."/>
            <person name="Gueldener U."/>
            <person name="Muensterkoetter M."/>
            <person name="Nagy L.G."/>
        </authorList>
    </citation>
    <scope>NUCLEOTIDE SEQUENCE [LARGE SCALE GENOMIC DNA]</scope>
    <source>
        <strain evidence="2">Ar21-2</strain>
    </source>
</reference>
<sequence>MRILVNHDIAHKAKQDLGPQAFRPLAPWHCCRSTRSSEILYPDLRRGFNMSV</sequence>
<dbReference type="AlphaFoldDB" id="A0A2H3DHK1"/>
<keyword evidence="2" id="KW-1185">Reference proteome</keyword>
<dbReference type="Proteomes" id="UP000217790">
    <property type="component" value="Unassembled WGS sequence"/>
</dbReference>
<gene>
    <name evidence="1" type="ORF">ARMGADRAFT_296187</name>
</gene>
<name>A0A2H3DHK1_ARMGA</name>
<evidence type="ECO:0000313" key="1">
    <source>
        <dbReference type="EMBL" id="PBK90338.1"/>
    </source>
</evidence>
<organism evidence="1 2">
    <name type="scientific">Armillaria gallica</name>
    <name type="common">Bulbous honey fungus</name>
    <name type="synonym">Armillaria bulbosa</name>
    <dbReference type="NCBI Taxonomy" id="47427"/>
    <lineage>
        <taxon>Eukaryota</taxon>
        <taxon>Fungi</taxon>
        <taxon>Dikarya</taxon>
        <taxon>Basidiomycota</taxon>
        <taxon>Agaricomycotina</taxon>
        <taxon>Agaricomycetes</taxon>
        <taxon>Agaricomycetidae</taxon>
        <taxon>Agaricales</taxon>
        <taxon>Marasmiineae</taxon>
        <taxon>Physalacriaceae</taxon>
        <taxon>Armillaria</taxon>
    </lineage>
</organism>
<evidence type="ECO:0000313" key="2">
    <source>
        <dbReference type="Proteomes" id="UP000217790"/>
    </source>
</evidence>